<feature type="region of interest" description="Disordered" evidence="1">
    <location>
        <begin position="23"/>
        <end position="62"/>
    </location>
</feature>
<accession>K0R8R9</accession>
<feature type="region of interest" description="Disordered" evidence="1">
    <location>
        <begin position="485"/>
        <end position="513"/>
    </location>
</feature>
<feature type="compositionally biased region" description="Basic and acidic residues" evidence="1">
    <location>
        <begin position="489"/>
        <end position="498"/>
    </location>
</feature>
<dbReference type="eggNOG" id="ENOG502T0J2">
    <property type="taxonomic scope" value="Eukaryota"/>
</dbReference>
<dbReference type="OrthoDB" id="47586at2759"/>
<evidence type="ECO:0000313" key="3">
    <source>
        <dbReference type="EMBL" id="EJK45171.1"/>
    </source>
</evidence>
<feature type="transmembrane region" description="Helical" evidence="2">
    <location>
        <begin position="389"/>
        <end position="407"/>
    </location>
</feature>
<gene>
    <name evidence="3" type="ORF">THAOC_36230</name>
</gene>
<evidence type="ECO:0000256" key="1">
    <source>
        <dbReference type="SAM" id="MobiDB-lite"/>
    </source>
</evidence>
<organism evidence="3 4">
    <name type="scientific">Thalassiosira oceanica</name>
    <name type="common">Marine diatom</name>
    <dbReference type="NCBI Taxonomy" id="159749"/>
    <lineage>
        <taxon>Eukaryota</taxon>
        <taxon>Sar</taxon>
        <taxon>Stramenopiles</taxon>
        <taxon>Ochrophyta</taxon>
        <taxon>Bacillariophyta</taxon>
        <taxon>Coscinodiscophyceae</taxon>
        <taxon>Thalassiosirophycidae</taxon>
        <taxon>Thalassiosirales</taxon>
        <taxon>Thalassiosiraceae</taxon>
        <taxon>Thalassiosira</taxon>
    </lineage>
</organism>
<feature type="transmembrane region" description="Helical" evidence="2">
    <location>
        <begin position="262"/>
        <end position="279"/>
    </location>
</feature>
<keyword evidence="2" id="KW-0812">Transmembrane</keyword>
<dbReference type="AlphaFoldDB" id="K0R8R9"/>
<protein>
    <submittedName>
        <fullName evidence="3">Uncharacterized protein</fullName>
    </submittedName>
</protein>
<keyword evidence="2" id="KW-0472">Membrane</keyword>
<dbReference type="EMBL" id="AGNL01048719">
    <property type="protein sequence ID" value="EJK45171.1"/>
    <property type="molecule type" value="Genomic_DNA"/>
</dbReference>
<sequence length="513" mass="57355">MRTSSAFRTKFYFPPWARSPGGIELRLSTPSARPAQRRNNDGRESRAPPWPPLGAPTAGNTRANRHYISSKTRRSSGSPSCPRQSVHAVLWPIGGSYIRVALGGGIIDGCPEDMRSRALALTLAICPIRGVALFKAPRHPSAARPGLKLKENRKLNNTERQRISRGLDSSKIMSDKVVNQETPLINIKVSDDIQSAIATPQWFRDMFDWTRRKPLAGPASVLKFIEVVVSKFVLEVLGASGAVWGCADFLSLRNTPMNEERVRLVAILVGLIFSVRYFWTIKHFYQHGRDYLPIKTIHRRTHKLSFAQIHSSKFLLQVMGGAGAIWGSAEIATLRNPGNRSSWVVIASIFLSIFFVRWVLQVLAYLLYMPSLWADESSVQMKAVRWMDAVPIFIILDVLGAAGAIWGSSEVATLRNAETVEFWRLIASGVGFVFAVRWLVYFVDFVKSERESLTAKYQIQETEIGPNETLDLNLHDLSLEEGECFSSPAKEEGRDASSPHRRAKKQFSTDASD</sequence>
<name>K0R8R9_THAOC</name>
<evidence type="ECO:0000256" key="2">
    <source>
        <dbReference type="SAM" id="Phobius"/>
    </source>
</evidence>
<keyword evidence="4" id="KW-1185">Reference proteome</keyword>
<feature type="transmembrane region" description="Helical" evidence="2">
    <location>
        <begin position="422"/>
        <end position="443"/>
    </location>
</feature>
<proteinExistence type="predicted"/>
<comment type="caution">
    <text evidence="3">The sequence shown here is derived from an EMBL/GenBank/DDBJ whole genome shotgun (WGS) entry which is preliminary data.</text>
</comment>
<feature type="transmembrane region" description="Helical" evidence="2">
    <location>
        <begin position="343"/>
        <end position="368"/>
    </location>
</feature>
<evidence type="ECO:0000313" key="4">
    <source>
        <dbReference type="Proteomes" id="UP000266841"/>
    </source>
</evidence>
<keyword evidence="2" id="KW-1133">Transmembrane helix</keyword>
<reference evidence="3 4" key="1">
    <citation type="journal article" date="2012" name="Genome Biol.">
        <title>Genome and low-iron response of an oceanic diatom adapted to chronic iron limitation.</title>
        <authorList>
            <person name="Lommer M."/>
            <person name="Specht M."/>
            <person name="Roy A.S."/>
            <person name="Kraemer L."/>
            <person name="Andreson R."/>
            <person name="Gutowska M.A."/>
            <person name="Wolf J."/>
            <person name="Bergner S.V."/>
            <person name="Schilhabel M.B."/>
            <person name="Klostermeier U.C."/>
            <person name="Beiko R.G."/>
            <person name="Rosenstiel P."/>
            <person name="Hippler M."/>
            <person name="Laroche J."/>
        </authorList>
    </citation>
    <scope>NUCLEOTIDE SEQUENCE [LARGE SCALE GENOMIC DNA]</scope>
    <source>
        <strain evidence="3 4">CCMP1005</strain>
    </source>
</reference>
<dbReference type="Proteomes" id="UP000266841">
    <property type="component" value="Unassembled WGS sequence"/>
</dbReference>